<proteinExistence type="predicted"/>
<dbReference type="EMBL" id="CP090175">
    <property type="protein sequence ID" value="UJO25167.1"/>
    <property type="molecule type" value="Genomic_DNA"/>
</dbReference>
<name>A0A9Q8UWR3_PASFU</name>
<dbReference type="Pfam" id="PF00067">
    <property type="entry name" value="p450"/>
    <property type="match status" value="1"/>
</dbReference>
<dbReference type="GO" id="GO:0004497">
    <property type="term" value="F:monooxygenase activity"/>
    <property type="evidence" value="ECO:0007669"/>
    <property type="project" value="UniProtKB-KW"/>
</dbReference>
<protein>
    <submittedName>
        <fullName evidence="1">Cytochrome P450 monooxygenase</fullName>
    </submittedName>
</protein>
<dbReference type="GeneID" id="71994501"/>
<dbReference type="GO" id="GO:0016705">
    <property type="term" value="F:oxidoreductase activity, acting on paired donors, with incorporation or reduction of molecular oxygen"/>
    <property type="evidence" value="ECO:0007669"/>
    <property type="project" value="InterPro"/>
</dbReference>
<dbReference type="InterPro" id="IPR001128">
    <property type="entry name" value="Cyt_P450"/>
</dbReference>
<dbReference type="GO" id="GO:0020037">
    <property type="term" value="F:heme binding"/>
    <property type="evidence" value="ECO:0007669"/>
    <property type="project" value="InterPro"/>
</dbReference>
<reference evidence="1" key="2">
    <citation type="journal article" date="2022" name="Microb. Genom.">
        <title>A chromosome-scale genome assembly of the tomato pathogen Cladosporium fulvum reveals a compartmentalized genome architecture and the presence of a dispensable chromosome.</title>
        <authorList>
            <person name="Zaccaron A.Z."/>
            <person name="Chen L.H."/>
            <person name="Samaras A."/>
            <person name="Stergiopoulos I."/>
        </authorList>
    </citation>
    <scope>NUCLEOTIDE SEQUENCE</scope>
    <source>
        <strain evidence="1">Race5_Kim</strain>
    </source>
</reference>
<organism evidence="1 2">
    <name type="scientific">Passalora fulva</name>
    <name type="common">Tomato leaf mold</name>
    <name type="synonym">Cladosporium fulvum</name>
    <dbReference type="NCBI Taxonomy" id="5499"/>
    <lineage>
        <taxon>Eukaryota</taxon>
        <taxon>Fungi</taxon>
        <taxon>Dikarya</taxon>
        <taxon>Ascomycota</taxon>
        <taxon>Pezizomycotina</taxon>
        <taxon>Dothideomycetes</taxon>
        <taxon>Dothideomycetidae</taxon>
        <taxon>Mycosphaerellales</taxon>
        <taxon>Mycosphaerellaceae</taxon>
        <taxon>Fulvia</taxon>
    </lineage>
</organism>
<dbReference type="InterPro" id="IPR036396">
    <property type="entry name" value="Cyt_P450_sf"/>
</dbReference>
<sequence length="106" mass="11689">MWGMTFLMRHSEEQMELREALRSAFPKDAQSGSCPSAKAITSVSIPYLDAFIDEILRLEPPGYINNRAATEDVTVLGHKVPKGIDVFFLNTGPSIDRPALPVDDAL</sequence>
<dbReference type="Proteomes" id="UP000756132">
    <property type="component" value="Chromosome 13"/>
</dbReference>
<keyword evidence="2" id="KW-1185">Reference proteome</keyword>
<keyword evidence="1" id="KW-0560">Oxidoreductase</keyword>
<dbReference type="KEGG" id="ffu:CLAFUR5_14623"/>
<keyword evidence="1" id="KW-0503">Monooxygenase</keyword>
<dbReference type="AlphaFoldDB" id="A0A9Q8UWR3"/>
<accession>A0A9Q8UWR3</accession>
<reference evidence="1" key="1">
    <citation type="submission" date="2021-12" db="EMBL/GenBank/DDBJ databases">
        <authorList>
            <person name="Zaccaron A."/>
            <person name="Stergiopoulos I."/>
        </authorList>
    </citation>
    <scope>NUCLEOTIDE SEQUENCE</scope>
    <source>
        <strain evidence="1">Race5_Kim</strain>
    </source>
</reference>
<dbReference type="GO" id="GO:0005506">
    <property type="term" value="F:iron ion binding"/>
    <property type="evidence" value="ECO:0007669"/>
    <property type="project" value="InterPro"/>
</dbReference>
<gene>
    <name evidence="1" type="ORF">CLAFUR5_14623</name>
</gene>
<dbReference type="Gene3D" id="1.10.630.10">
    <property type="entry name" value="Cytochrome P450"/>
    <property type="match status" value="1"/>
</dbReference>
<dbReference type="RefSeq" id="XP_047769533.1">
    <property type="nucleotide sequence ID" value="XM_047913771.1"/>
</dbReference>
<dbReference type="OrthoDB" id="1470350at2759"/>
<evidence type="ECO:0000313" key="1">
    <source>
        <dbReference type="EMBL" id="UJO25167.1"/>
    </source>
</evidence>
<evidence type="ECO:0000313" key="2">
    <source>
        <dbReference type="Proteomes" id="UP000756132"/>
    </source>
</evidence>
<dbReference type="SUPFAM" id="SSF48264">
    <property type="entry name" value="Cytochrome P450"/>
    <property type="match status" value="1"/>
</dbReference>